<evidence type="ECO:0000313" key="3">
    <source>
        <dbReference type="EMBL" id="TKI91219.1"/>
    </source>
</evidence>
<dbReference type="Gene3D" id="3.20.20.80">
    <property type="entry name" value="Glycosidases"/>
    <property type="match status" value="1"/>
</dbReference>
<dbReference type="SUPFAM" id="SSF51445">
    <property type="entry name" value="(Trans)glycosidases"/>
    <property type="match status" value="1"/>
</dbReference>
<name>A0A9X9A2G4_BACCE</name>
<keyword evidence="3" id="KW-0378">Hydrolase</keyword>
<dbReference type="InterPro" id="IPR017853">
    <property type="entry name" value="GH"/>
</dbReference>
<evidence type="ECO:0000313" key="4">
    <source>
        <dbReference type="Proteomes" id="UP000308444"/>
    </source>
</evidence>
<dbReference type="AlphaFoldDB" id="A0A9X9A2G4"/>
<dbReference type="Pfam" id="PF02638">
    <property type="entry name" value="GHL10"/>
    <property type="match status" value="1"/>
</dbReference>
<evidence type="ECO:0000256" key="1">
    <source>
        <dbReference type="ARBA" id="ARBA00022729"/>
    </source>
</evidence>
<reference evidence="3 4" key="1">
    <citation type="journal article" date="2019" name="Environ. Microbiol.">
        <title>An active ?-lactamase is a part of an orchestrated cell wall stress resistance network of Bacillus subtilis and related rhizosphere species.</title>
        <authorList>
            <person name="Bucher T."/>
            <person name="Keren-Paz A."/>
            <person name="Hausser J."/>
            <person name="Olender T."/>
            <person name="Cytryn E."/>
            <person name="Kolodkin-Gal I."/>
        </authorList>
    </citation>
    <scope>NUCLEOTIDE SEQUENCE [LARGE SCALE GENOMIC DNA]</scope>
    <source>
        <strain evidence="3 4">I32</strain>
    </source>
</reference>
<dbReference type="Proteomes" id="UP000308444">
    <property type="component" value="Unassembled WGS sequence"/>
</dbReference>
<organism evidence="3 4">
    <name type="scientific">Bacillus cereus</name>
    <dbReference type="NCBI Taxonomy" id="1396"/>
    <lineage>
        <taxon>Bacteria</taxon>
        <taxon>Bacillati</taxon>
        <taxon>Bacillota</taxon>
        <taxon>Bacilli</taxon>
        <taxon>Bacillales</taxon>
        <taxon>Bacillaceae</taxon>
        <taxon>Bacillus</taxon>
        <taxon>Bacillus cereus group</taxon>
    </lineage>
</organism>
<dbReference type="InterPro" id="IPR052177">
    <property type="entry name" value="Divisome_Glycosyl_Hydrolase"/>
</dbReference>
<feature type="non-terminal residue" evidence="3">
    <location>
        <position position="141"/>
    </location>
</feature>
<dbReference type="InterPro" id="IPR003790">
    <property type="entry name" value="GHL10"/>
</dbReference>
<evidence type="ECO:0000259" key="2">
    <source>
        <dbReference type="Pfam" id="PF02638"/>
    </source>
</evidence>
<dbReference type="PANTHER" id="PTHR43405">
    <property type="entry name" value="GLYCOSYL HYDROLASE DIGH"/>
    <property type="match status" value="1"/>
</dbReference>
<dbReference type="GO" id="GO:0016787">
    <property type="term" value="F:hydrolase activity"/>
    <property type="evidence" value="ECO:0007669"/>
    <property type="project" value="UniProtKB-KW"/>
</dbReference>
<gene>
    <name evidence="3" type="ORF">FC695_33180</name>
</gene>
<feature type="domain" description="Glycosyl hydrolase-like 10" evidence="2">
    <location>
        <begin position="23"/>
        <end position="141"/>
    </location>
</feature>
<protein>
    <submittedName>
        <fullName evidence="3">Glycoside hydrolase family 10 protein</fullName>
    </submittedName>
</protein>
<dbReference type="PANTHER" id="PTHR43405:SF1">
    <property type="entry name" value="GLYCOSYL HYDROLASE DIGH"/>
    <property type="match status" value="1"/>
</dbReference>
<keyword evidence="1" id="KW-0732">Signal</keyword>
<accession>A0A9X9A2G4</accession>
<proteinExistence type="predicted"/>
<sequence length="141" mass="16338">MLFSFIPPHFTYAEVNTAYKKHELRAVWIASVLNIDWPSKTGLPIEKQKQEFIRLLDDVKSTGMNAVVVQIKPTADAFYPSNYGPWSEYITGTQGKDPGYDPLAFMIEETHKRNIEFHAWINPYRITMNHTDINRLSNNHP</sequence>
<comment type="caution">
    <text evidence="3">The sequence shown here is derived from an EMBL/GenBank/DDBJ whole genome shotgun (WGS) entry which is preliminary data.</text>
</comment>
<dbReference type="EMBL" id="SZOH01003241">
    <property type="protein sequence ID" value="TKI91219.1"/>
    <property type="molecule type" value="Genomic_DNA"/>
</dbReference>